<comment type="subcellular location">
    <subcellularLocation>
        <location evidence="1">Membrane</location>
        <topology evidence="1">Multi-pass membrane protein</topology>
    </subcellularLocation>
</comment>
<evidence type="ECO:0000313" key="9">
    <source>
        <dbReference type="EMBL" id="HFK98609.1"/>
    </source>
</evidence>
<evidence type="ECO:0000256" key="5">
    <source>
        <dbReference type="ARBA" id="ARBA00022989"/>
    </source>
</evidence>
<name>A0A831ZTY1_9BACT</name>
<comment type="caution">
    <text evidence="9">The sequence shown here is derived from an EMBL/GenBank/DDBJ whole genome shotgun (WGS) entry which is preliminary data.</text>
</comment>
<dbReference type="NCBIfam" id="TIGR03013">
    <property type="entry name" value="EpsB_2"/>
    <property type="match status" value="1"/>
</dbReference>
<dbReference type="InterPro" id="IPR017475">
    <property type="entry name" value="EPS_sugar_tfrase"/>
</dbReference>
<proteinExistence type="inferred from homology"/>
<accession>A0A831ZTY1</accession>
<evidence type="ECO:0000259" key="8">
    <source>
        <dbReference type="Pfam" id="PF02397"/>
    </source>
</evidence>
<dbReference type="GO" id="GO:0016780">
    <property type="term" value="F:phosphotransferase activity, for other substituted phosphate groups"/>
    <property type="evidence" value="ECO:0007669"/>
    <property type="project" value="TreeGrafter"/>
</dbReference>
<comment type="similarity">
    <text evidence="2">Belongs to the bacterial sugar transferase family.</text>
</comment>
<organism evidence="9">
    <name type="scientific">Desulfacinum infernum</name>
    <dbReference type="NCBI Taxonomy" id="35837"/>
    <lineage>
        <taxon>Bacteria</taxon>
        <taxon>Pseudomonadati</taxon>
        <taxon>Thermodesulfobacteriota</taxon>
        <taxon>Syntrophobacteria</taxon>
        <taxon>Syntrophobacterales</taxon>
        <taxon>Syntrophobacteraceae</taxon>
        <taxon>Desulfacinum</taxon>
    </lineage>
</organism>
<feature type="domain" description="Bacterial sugar transferase" evidence="8">
    <location>
        <begin position="280"/>
        <end position="463"/>
    </location>
</feature>
<feature type="transmembrane region" description="Helical" evidence="7">
    <location>
        <begin position="20"/>
        <end position="42"/>
    </location>
</feature>
<protein>
    <submittedName>
        <fullName evidence="9">TIGR03013 family PEP-CTERM/XrtA system glycosyltransferase</fullName>
    </submittedName>
</protein>
<gene>
    <name evidence="9" type="ORF">ENS06_14950</name>
</gene>
<feature type="transmembrane region" description="Helical" evidence="7">
    <location>
        <begin position="446"/>
        <end position="465"/>
    </location>
</feature>
<dbReference type="GO" id="GO:0016020">
    <property type="term" value="C:membrane"/>
    <property type="evidence" value="ECO:0007669"/>
    <property type="project" value="UniProtKB-SubCell"/>
</dbReference>
<evidence type="ECO:0000256" key="2">
    <source>
        <dbReference type="ARBA" id="ARBA00006464"/>
    </source>
</evidence>
<feature type="transmembrane region" description="Helical" evidence="7">
    <location>
        <begin position="86"/>
        <end position="106"/>
    </location>
</feature>
<keyword evidence="6 7" id="KW-0472">Membrane</keyword>
<keyword evidence="4 7" id="KW-0812">Transmembrane</keyword>
<dbReference type="Pfam" id="PF13727">
    <property type="entry name" value="CoA_binding_3"/>
    <property type="match status" value="1"/>
</dbReference>
<feature type="transmembrane region" description="Helical" evidence="7">
    <location>
        <begin position="282"/>
        <end position="306"/>
    </location>
</feature>
<evidence type="ECO:0000256" key="6">
    <source>
        <dbReference type="ARBA" id="ARBA00023136"/>
    </source>
</evidence>
<dbReference type="InterPro" id="IPR003362">
    <property type="entry name" value="Bact_transf"/>
</dbReference>
<feature type="transmembrane region" description="Helical" evidence="7">
    <location>
        <begin position="54"/>
        <end position="74"/>
    </location>
</feature>
<evidence type="ECO:0000256" key="1">
    <source>
        <dbReference type="ARBA" id="ARBA00004141"/>
    </source>
</evidence>
<evidence type="ECO:0000256" key="7">
    <source>
        <dbReference type="SAM" id="Phobius"/>
    </source>
</evidence>
<dbReference type="PANTHER" id="PTHR30576:SF0">
    <property type="entry name" value="UNDECAPRENYL-PHOSPHATE N-ACETYLGALACTOSAMINYL 1-PHOSPHATE TRANSFERASE-RELATED"/>
    <property type="match status" value="1"/>
</dbReference>
<keyword evidence="3 9" id="KW-0808">Transferase</keyword>
<reference evidence="9" key="1">
    <citation type="journal article" date="2020" name="mSystems">
        <title>Genome- and Community-Level Interaction Insights into Carbon Utilization and Element Cycling Functions of Hydrothermarchaeota in Hydrothermal Sediment.</title>
        <authorList>
            <person name="Zhou Z."/>
            <person name="Liu Y."/>
            <person name="Xu W."/>
            <person name="Pan J."/>
            <person name="Luo Z.H."/>
            <person name="Li M."/>
        </authorList>
    </citation>
    <scope>NUCLEOTIDE SEQUENCE [LARGE SCALE GENOMIC DNA]</scope>
    <source>
        <strain evidence="9">SpSt-456</strain>
    </source>
</reference>
<keyword evidence="5 7" id="KW-1133">Transmembrane helix</keyword>
<evidence type="ECO:0000256" key="3">
    <source>
        <dbReference type="ARBA" id="ARBA00022679"/>
    </source>
</evidence>
<dbReference type="AlphaFoldDB" id="A0A831ZTY1"/>
<dbReference type="InterPro" id="IPR017464">
    <property type="entry name" value="Sugar_tfrase_EpsB_2"/>
</dbReference>
<dbReference type="Pfam" id="PF02397">
    <property type="entry name" value="Bac_transf"/>
    <property type="match status" value="1"/>
</dbReference>
<dbReference type="NCBIfam" id="TIGR03025">
    <property type="entry name" value="EPS_sugtrans"/>
    <property type="match status" value="1"/>
</dbReference>
<dbReference type="EMBL" id="DSTK01000041">
    <property type="protein sequence ID" value="HFK98609.1"/>
    <property type="molecule type" value="Genomic_DNA"/>
</dbReference>
<sequence length="469" mass="53906">MVEWSMLRLFHTYYPIRNLIFFLGEGFLIFVALWVGMLLRAHGLFLEDAPRHSVWIRVLVVTVVVQLSLYYHDLYTVARPLKMSDLFLRLMQATGAACIVLAGLYYLYPPIILEQGAFFVALFLLLLLLVSWRFGYQYMCLKGIGSEKVFLVGAGRLAHLIVSEIAENLDSGYKVEAVLDREARPELAHRFGLEYYDDYDRMCELAVERKVSKIIVALDEKRGKFPAEALLRCRMAGIPIFDGVTFYEALSGKILVEGALPSWLIYSDGFHRHRWTQLCKRAVDIVFASAGLLLSAPLMACIALAVKWDSSGPVFYTQERVGQKEKPFRIVKFRTMVQNAERLSGPVWAEERDPRITRVGRVLRKLRLDELPQFWNVLRGDMSFVGPRPERPVFVQALKKRIPYYGERHTVKPGITGWAQVNYPYGASEEDALKKMEYDLFYVKNFTILMDLYVILKTVQIVLFGRGAR</sequence>
<dbReference type="Gene3D" id="3.40.50.720">
    <property type="entry name" value="NAD(P)-binding Rossmann-like Domain"/>
    <property type="match status" value="1"/>
</dbReference>
<feature type="transmembrane region" description="Helical" evidence="7">
    <location>
        <begin position="112"/>
        <end position="132"/>
    </location>
</feature>
<evidence type="ECO:0000256" key="4">
    <source>
        <dbReference type="ARBA" id="ARBA00022692"/>
    </source>
</evidence>
<dbReference type="PANTHER" id="PTHR30576">
    <property type="entry name" value="COLANIC BIOSYNTHESIS UDP-GLUCOSE LIPID CARRIER TRANSFERASE"/>
    <property type="match status" value="1"/>
</dbReference>